<keyword evidence="4" id="KW-1185">Reference proteome</keyword>
<accession>A0ABD5QL72</accession>
<feature type="domain" description="DUF8129" evidence="2">
    <location>
        <begin position="19"/>
        <end position="73"/>
    </location>
</feature>
<dbReference type="AlphaFoldDB" id="A0ABD5QL72"/>
<name>A0ABD5QL72_9EURY</name>
<dbReference type="Pfam" id="PF26450">
    <property type="entry name" value="DUF8129"/>
    <property type="match status" value="1"/>
</dbReference>
<evidence type="ECO:0000259" key="2">
    <source>
        <dbReference type="Pfam" id="PF26450"/>
    </source>
</evidence>
<dbReference type="RefSeq" id="WP_224830251.1">
    <property type="nucleotide sequence ID" value="NZ_JAIVEF010000052.1"/>
</dbReference>
<protein>
    <recommendedName>
        <fullName evidence="2">DUF8129 domain-containing protein</fullName>
    </recommendedName>
</protein>
<sequence>MSEDSTQNTAEASDDEFPPAKRLEAPSVRLIDAGMATITDMETLHACVAYENQHQQRLPVLKQLAWRAEELREDEDES</sequence>
<organism evidence="3 4">
    <name type="scientific">Saliphagus infecundisoli</name>
    <dbReference type="NCBI Taxonomy" id="1849069"/>
    <lineage>
        <taxon>Archaea</taxon>
        <taxon>Methanobacteriati</taxon>
        <taxon>Methanobacteriota</taxon>
        <taxon>Stenosarchaea group</taxon>
        <taxon>Halobacteria</taxon>
        <taxon>Halobacteriales</taxon>
        <taxon>Natrialbaceae</taxon>
        <taxon>Saliphagus</taxon>
    </lineage>
</organism>
<proteinExistence type="predicted"/>
<feature type="compositionally biased region" description="Polar residues" evidence="1">
    <location>
        <begin position="1"/>
        <end position="11"/>
    </location>
</feature>
<reference evidence="3 4" key="1">
    <citation type="journal article" date="2019" name="Int. J. Syst. Evol. Microbiol.">
        <title>The Global Catalogue of Microorganisms (GCM) 10K type strain sequencing project: providing services to taxonomists for standard genome sequencing and annotation.</title>
        <authorList>
            <consortium name="The Broad Institute Genomics Platform"/>
            <consortium name="The Broad Institute Genome Sequencing Center for Infectious Disease"/>
            <person name="Wu L."/>
            <person name="Ma J."/>
        </authorList>
    </citation>
    <scope>NUCLEOTIDE SEQUENCE [LARGE SCALE GENOMIC DNA]</scope>
    <source>
        <strain evidence="3 4">CGMCC 1.15824</strain>
    </source>
</reference>
<gene>
    <name evidence="3" type="ORF">ACFPFO_22925</name>
</gene>
<evidence type="ECO:0000313" key="3">
    <source>
        <dbReference type="EMBL" id="MFC4990546.1"/>
    </source>
</evidence>
<dbReference type="EMBL" id="JBHSJG010000076">
    <property type="protein sequence ID" value="MFC4990546.1"/>
    <property type="molecule type" value="Genomic_DNA"/>
</dbReference>
<comment type="caution">
    <text evidence="3">The sequence shown here is derived from an EMBL/GenBank/DDBJ whole genome shotgun (WGS) entry which is preliminary data.</text>
</comment>
<feature type="region of interest" description="Disordered" evidence="1">
    <location>
        <begin position="1"/>
        <end position="25"/>
    </location>
</feature>
<evidence type="ECO:0000313" key="4">
    <source>
        <dbReference type="Proteomes" id="UP001595925"/>
    </source>
</evidence>
<dbReference type="Proteomes" id="UP001595925">
    <property type="component" value="Unassembled WGS sequence"/>
</dbReference>
<evidence type="ECO:0000256" key="1">
    <source>
        <dbReference type="SAM" id="MobiDB-lite"/>
    </source>
</evidence>
<dbReference type="InterPro" id="IPR058442">
    <property type="entry name" value="DUF8129"/>
</dbReference>